<proteinExistence type="predicted"/>
<dbReference type="InterPro" id="IPR056903">
    <property type="entry name" value="PA4575-like"/>
</dbReference>
<gene>
    <name evidence="2" type="ORF">ABNF92_12005</name>
</gene>
<dbReference type="EMBL" id="CP157802">
    <property type="protein sequence ID" value="XBQ18177.1"/>
    <property type="molecule type" value="Genomic_DNA"/>
</dbReference>
<sequence length="122" mass="13491">MKLHYFHGRSPLRDLVMVKEGQRIELHIKPVGDDRWGLVALSGPDQGRPDGQFCRGPWPTQTRAESVLRSVAGTMMGKGYEPKPGDYVVWSVAAQRLARTIGIPEDAPAGPKTDPDQFKPLT</sequence>
<accession>A0AAU7MIR2</accession>
<organism evidence="2">
    <name type="scientific">Marinobacter sp. MMG032</name>
    <dbReference type="NCBI Taxonomy" id="3158548"/>
    <lineage>
        <taxon>Bacteria</taxon>
        <taxon>Pseudomonadati</taxon>
        <taxon>Pseudomonadota</taxon>
        <taxon>Gammaproteobacteria</taxon>
        <taxon>Pseudomonadales</taxon>
        <taxon>Marinobacteraceae</taxon>
        <taxon>Marinobacter</taxon>
    </lineage>
</organism>
<dbReference type="AlphaFoldDB" id="A0AAU7MIR2"/>
<feature type="region of interest" description="Disordered" evidence="1">
    <location>
        <begin position="102"/>
        <end position="122"/>
    </location>
</feature>
<dbReference type="Pfam" id="PF24876">
    <property type="entry name" value="PA4575"/>
    <property type="match status" value="1"/>
</dbReference>
<evidence type="ECO:0000256" key="1">
    <source>
        <dbReference type="SAM" id="MobiDB-lite"/>
    </source>
</evidence>
<dbReference type="KEGG" id="mamm:ABNF92_12005"/>
<dbReference type="RefSeq" id="WP_349342260.1">
    <property type="nucleotide sequence ID" value="NZ_CP157802.1"/>
</dbReference>
<name>A0AAU7MIR2_9GAMM</name>
<evidence type="ECO:0000313" key="2">
    <source>
        <dbReference type="EMBL" id="XBQ18177.1"/>
    </source>
</evidence>
<reference evidence="2" key="1">
    <citation type="submission" date="2024-05" db="EMBL/GenBank/DDBJ databases">
        <title>Draft Genome Sequences of Flagellimonas sp. MMG031 and Marinobacter sp. MMG032 Isolated from the dinoflagellate Symbiodinium pilosum.</title>
        <authorList>
            <person name="Shikuma N.J."/>
            <person name="Farrell M.V."/>
        </authorList>
    </citation>
    <scope>NUCLEOTIDE SEQUENCE</scope>
    <source>
        <strain evidence="2">MMG032</strain>
    </source>
</reference>
<protein>
    <submittedName>
        <fullName evidence="2">Uncharacterized protein</fullName>
    </submittedName>
</protein>
<feature type="compositionally biased region" description="Basic and acidic residues" evidence="1">
    <location>
        <begin position="113"/>
        <end position="122"/>
    </location>
</feature>